<evidence type="ECO:0000313" key="2">
    <source>
        <dbReference type="Proteomes" id="UP000001364"/>
    </source>
</evidence>
<reference evidence="1 2" key="1">
    <citation type="journal article" date="2010" name="J. Bacteriol.">
        <title>The genetic basis of laboratory adaptation in Caulobacter crescentus.</title>
        <authorList>
            <person name="Marks M.E."/>
            <person name="Castro-Rojas C.M."/>
            <person name="Teiling C."/>
            <person name="Du L."/>
            <person name="Kapatral V."/>
            <person name="Walunas T.L."/>
            <person name="Crosson S."/>
        </authorList>
    </citation>
    <scope>NUCLEOTIDE SEQUENCE [LARGE SCALE GENOMIC DNA]</scope>
    <source>
        <strain evidence="2">NA1000 / CB15N</strain>
    </source>
</reference>
<evidence type="ECO:0008006" key="3">
    <source>
        <dbReference type="Google" id="ProtNLM"/>
    </source>
</evidence>
<dbReference type="KEGG" id="ccs:CCNA_03825"/>
<dbReference type="PATRIC" id="fig|565050.3.peg.3730"/>
<accession>A0A0H3CDA6</accession>
<dbReference type="EMBL" id="CP001340">
    <property type="protein sequence ID" value="ACL97290.1"/>
    <property type="molecule type" value="Genomic_DNA"/>
</dbReference>
<proteinExistence type="predicted"/>
<dbReference type="Pfam" id="PF16826">
    <property type="entry name" value="DUF5076"/>
    <property type="match status" value="1"/>
</dbReference>
<dbReference type="InterPro" id="IPR031796">
    <property type="entry name" value="DUF5076"/>
</dbReference>
<gene>
    <name evidence="1" type="ordered locus">CCNA_03825</name>
</gene>
<evidence type="ECO:0000313" key="1">
    <source>
        <dbReference type="EMBL" id="ACL97290.1"/>
    </source>
</evidence>
<dbReference type="HOGENOM" id="CLU_158041_1_0_5"/>
<protein>
    <recommendedName>
        <fullName evidence="3">DUF5076 domain-containing protein</fullName>
    </recommendedName>
</protein>
<dbReference type="GeneID" id="7332673"/>
<dbReference type="Gene3D" id="3.30.2370.10">
    <property type="entry name" value="putative pyruvate dehydrogenase"/>
    <property type="match status" value="1"/>
</dbReference>
<dbReference type="RefSeq" id="WP_010921537.1">
    <property type="nucleotide sequence ID" value="NC_011916.1"/>
</dbReference>
<dbReference type="OrthoDB" id="284440at2"/>
<dbReference type="RefSeq" id="YP_002519198.1">
    <property type="nucleotide sequence ID" value="NC_011916.1"/>
</dbReference>
<sequence length="120" mass="12483">MRGRVHARSGMPEEVVMDALTVPAAALRDTSAVELARVWIAERGLHCSLKFGLYAEESVVMETTAWGIILADLAGHVADALSAEGMGPRSTLYEAIVGSFNVEATSPTAQRTGGAPAASG</sequence>
<name>A0A0H3CDA6_CAUVN</name>
<keyword evidence="2" id="KW-1185">Reference proteome</keyword>
<organism evidence="1 2">
    <name type="scientific">Caulobacter vibrioides (strain NA1000 / CB15N)</name>
    <name type="common">Caulobacter crescentus</name>
    <dbReference type="NCBI Taxonomy" id="565050"/>
    <lineage>
        <taxon>Bacteria</taxon>
        <taxon>Pseudomonadati</taxon>
        <taxon>Pseudomonadota</taxon>
        <taxon>Alphaproteobacteria</taxon>
        <taxon>Caulobacterales</taxon>
        <taxon>Caulobacteraceae</taxon>
        <taxon>Caulobacter</taxon>
    </lineage>
</organism>
<dbReference type="Proteomes" id="UP000001364">
    <property type="component" value="Chromosome"/>
</dbReference>
<dbReference type="AlphaFoldDB" id="A0A0H3CDA6"/>